<sequence>MNQNDQQLITQLAERLKKAQPVAKDSEAAELITQVIGSQPDAVYLLTQAVLLQEAAIRRLQQQVSELQAKVHSKKSFFFSLLGGARQSNSNESAPYGRTNPFGQSSFLGSAMSTAAGVAGGLFLFEGLNHLFSNHSTLNSDSMLNNAGVSDILESDPLQGQGQLLDEGFGTGDSFMDESSSGLDSNDFDDGFGSGSDW</sequence>
<gene>
    <name evidence="2" type="ordered locus">CBUD_0077</name>
</gene>
<dbReference type="RefSeq" id="WP_011996395.1">
    <property type="nucleotide sequence ID" value="NC_009727.1"/>
</dbReference>
<evidence type="ECO:0000313" key="2">
    <source>
        <dbReference type="EMBL" id="ABS78499.2"/>
    </source>
</evidence>
<evidence type="ECO:0000313" key="3">
    <source>
        <dbReference type="Proteomes" id="UP000008555"/>
    </source>
</evidence>
<dbReference type="InterPro" id="IPR018648">
    <property type="entry name" value="DUF2076"/>
</dbReference>
<evidence type="ECO:0000256" key="1">
    <source>
        <dbReference type="SAM" id="MobiDB-lite"/>
    </source>
</evidence>
<accession>A9KF18</accession>
<dbReference type="AlphaFoldDB" id="A9KF18"/>
<dbReference type="Pfam" id="PF09849">
    <property type="entry name" value="DUF2076"/>
    <property type="match status" value="1"/>
</dbReference>
<dbReference type="EMBL" id="CP000733">
    <property type="protein sequence ID" value="ABS78499.2"/>
    <property type="molecule type" value="Genomic_DNA"/>
</dbReference>
<organism evidence="2 3">
    <name type="scientific">Coxiella burnetii (strain Dugway 5J108-111)</name>
    <dbReference type="NCBI Taxonomy" id="434922"/>
    <lineage>
        <taxon>Bacteria</taxon>
        <taxon>Pseudomonadati</taxon>
        <taxon>Pseudomonadota</taxon>
        <taxon>Gammaproteobacteria</taxon>
        <taxon>Legionellales</taxon>
        <taxon>Coxiellaceae</taxon>
        <taxon>Coxiella</taxon>
    </lineage>
</organism>
<dbReference type="KEGG" id="cbd:CBUD_0077"/>
<dbReference type="Proteomes" id="UP000008555">
    <property type="component" value="Chromosome"/>
</dbReference>
<evidence type="ECO:0008006" key="4">
    <source>
        <dbReference type="Google" id="ProtNLM"/>
    </source>
</evidence>
<proteinExistence type="predicted"/>
<protein>
    <recommendedName>
        <fullName evidence="4">Periplasmic ligand-binding sensor protein</fullName>
    </recommendedName>
</protein>
<reference evidence="2 3" key="1">
    <citation type="journal article" date="2009" name="Infect. Immun.">
        <title>Comparative genomics reveal extensive transposon-mediated genomic plasticity and diversity among potential effector proteins within the genus Coxiella.</title>
        <authorList>
            <person name="Beare P.A."/>
            <person name="Unsworth N."/>
            <person name="Andoh M."/>
            <person name="Voth D.E."/>
            <person name="Omsland A."/>
            <person name="Gilk S.D."/>
            <person name="Williams K.P."/>
            <person name="Sobral B.W."/>
            <person name="Kupko J.J.III."/>
            <person name="Porcella S.F."/>
            <person name="Samuel J.E."/>
            <person name="Heinzen R.A."/>
        </authorList>
    </citation>
    <scope>NUCLEOTIDE SEQUENCE [LARGE SCALE GENOMIC DNA]</scope>
    <source>
        <strain evidence="2 3">Dugway 5J108-111</strain>
    </source>
</reference>
<dbReference type="HOGENOM" id="CLU_082335_3_0_6"/>
<name>A9KF18_COXBN</name>
<feature type="region of interest" description="Disordered" evidence="1">
    <location>
        <begin position="160"/>
        <end position="198"/>
    </location>
</feature>